<feature type="transmembrane region" description="Helical" evidence="1">
    <location>
        <begin position="58"/>
        <end position="79"/>
    </location>
</feature>
<dbReference type="PANTHER" id="PTHR14969">
    <property type="entry name" value="SPHINGOSINE-1-PHOSPHATE PHOSPHOHYDROLASE"/>
    <property type="match status" value="1"/>
</dbReference>
<dbReference type="WBParaSite" id="TREG1_26640.7">
    <property type="protein sequence ID" value="TREG1_26640.7"/>
    <property type="gene ID" value="TREG1_26640"/>
</dbReference>
<evidence type="ECO:0000313" key="3">
    <source>
        <dbReference type="Proteomes" id="UP000050795"/>
    </source>
</evidence>
<dbReference type="InterPro" id="IPR000326">
    <property type="entry name" value="PAP2/HPO"/>
</dbReference>
<reference evidence="4 5" key="2">
    <citation type="submission" date="2023-11" db="UniProtKB">
        <authorList>
            <consortium name="WormBaseParasite"/>
        </authorList>
    </citation>
    <scope>IDENTIFICATION</scope>
</reference>
<dbReference type="InterPro" id="IPR036938">
    <property type="entry name" value="PAP2/HPO_sf"/>
</dbReference>
<dbReference type="Proteomes" id="UP000050795">
    <property type="component" value="Unassembled WGS sequence"/>
</dbReference>
<evidence type="ECO:0000313" key="4">
    <source>
        <dbReference type="WBParaSite" id="TREG1_26640.3"/>
    </source>
</evidence>
<keyword evidence="1" id="KW-1133">Transmembrane helix</keyword>
<dbReference type="WBParaSite" id="TREG1_26640.3">
    <property type="protein sequence ID" value="TREG1_26640.3"/>
    <property type="gene ID" value="TREG1_26640"/>
</dbReference>
<dbReference type="Gene3D" id="1.20.144.10">
    <property type="entry name" value="Phosphatidic acid phosphatase type 2/haloperoxidase"/>
    <property type="match status" value="1"/>
</dbReference>
<reference evidence="3" key="1">
    <citation type="submission" date="2022-06" db="EMBL/GenBank/DDBJ databases">
        <authorList>
            <person name="Berger JAMES D."/>
            <person name="Berger JAMES D."/>
        </authorList>
    </citation>
    <scope>NUCLEOTIDE SEQUENCE [LARGE SCALE GENOMIC DNA]</scope>
</reference>
<organism evidence="3 5">
    <name type="scientific">Trichobilharzia regenti</name>
    <name type="common">Nasal bird schistosome</name>
    <dbReference type="NCBI Taxonomy" id="157069"/>
    <lineage>
        <taxon>Eukaryota</taxon>
        <taxon>Metazoa</taxon>
        <taxon>Spiralia</taxon>
        <taxon>Lophotrochozoa</taxon>
        <taxon>Platyhelminthes</taxon>
        <taxon>Trematoda</taxon>
        <taxon>Digenea</taxon>
        <taxon>Strigeidida</taxon>
        <taxon>Schistosomatoidea</taxon>
        <taxon>Schistosomatidae</taxon>
        <taxon>Trichobilharzia</taxon>
    </lineage>
</organism>
<protein>
    <recommendedName>
        <fullName evidence="2">Phosphatidic acid phosphatase type 2/haloperoxidase domain-containing protein</fullName>
    </recommendedName>
</protein>
<dbReference type="PANTHER" id="PTHR14969:SF13">
    <property type="entry name" value="AT30094P"/>
    <property type="match status" value="1"/>
</dbReference>
<keyword evidence="1" id="KW-0812">Transmembrane</keyword>
<evidence type="ECO:0000256" key="1">
    <source>
        <dbReference type="SAM" id="Phobius"/>
    </source>
</evidence>
<sequence>MSKWTRRLGLALEWTCHGIPWIACVLSWLILLWINNTQGVKQFLKLSSDEIDTNVPRLLSLLIALLFDAITVGLIKLTFRRQRPKGDNHSDMRLTVGVDAWSFPSGHASRSTMLFFLISYLWLSSSSIKLWIGCLLLLWSIIVCYSRYAMRRHHITDILAGCILGYGEYYLIKQINWNLVALYLSSYLF</sequence>
<feature type="transmembrane region" description="Helical" evidence="1">
    <location>
        <begin position="12"/>
        <end position="34"/>
    </location>
</feature>
<evidence type="ECO:0000259" key="2">
    <source>
        <dbReference type="SMART" id="SM00014"/>
    </source>
</evidence>
<name>A0AA85JCM9_TRIRE</name>
<dbReference type="SMART" id="SM00014">
    <property type="entry name" value="acidPPc"/>
    <property type="match status" value="1"/>
</dbReference>
<dbReference type="AlphaFoldDB" id="A0AA85JCM9"/>
<dbReference type="GO" id="GO:0042392">
    <property type="term" value="F:sphingosine-1-phosphate phosphatase activity"/>
    <property type="evidence" value="ECO:0007669"/>
    <property type="project" value="TreeGrafter"/>
</dbReference>
<proteinExistence type="predicted"/>
<feature type="domain" description="Phosphatidic acid phosphatase type 2/haloperoxidase" evidence="2">
    <location>
        <begin position="57"/>
        <end position="173"/>
    </location>
</feature>
<feature type="transmembrane region" description="Helical" evidence="1">
    <location>
        <begin position="128"/>
        <end position="145"/>
    </location>
</feature>
<dbReference type="WBParaSite" id="TREG1_26640.6">
    <property type="protein sequence ID" value="TREG1_26640.6"/>
    <property type="gene ID" value="TREG1_26640"/>
</dbReference>
<dbReference type="WBParaSite" id="TREG1_26640.5">
    <property type="protein sequence ID" value="TREG1_26640.5"/>
    <property type="gene ID" value="TREG1_26640"/>
</dbReference>
<keyword evidence="3" id="KW-1185">Reference proteome</keyword>
<keyword evidence="1" id="KW-0472">Membrane</keyword>
<accession>A0AA85JCM9</accession>
<dbReference type="Pfam" id="PF01569">
    <property type="entry name" value="PAP2"/>
    <property type="match status" value="1"/>
</dbReference>
<evidence type="ECO:0000313" key="5">
    <source>
        <dbReference type="WBParaSite" id="TREG1_26640.5"/>
    </source>
</evidence>
<dbReference type="SUPFAM" id="SSF48317">
    <property type="entry name" value="Acid phosphatase/Vanadium-dependent haloperoxidase"/>
    <property type="match status" value="1"/>
</dbReference>